<feature type="compositionally biased region" description="Polar residues" evidence="9">
    <location>
        <begin position="321"/>
        <end position="330"/>
    </location>
</feature>
<proteinExistence type="inferred from homology"/>
<keyword evidence="5" id="KW-0560">Oxidoreductase</keyword>
<dbReference type="InterPro" id="IPR036249">
    <property type="entry name" value="Thioredoxin-like_sf"/>
</dbReference>
<evidence type="ECO:0000256" key="3">
    <source>
        <dbReference type="ARBA" id="ARBA00022559"/>
    </source>
</evidence>
<dbReference type="CDD" id="cd03015">
    <property type="entry name" value="PRX_Typ2cys"/>
    <property type="match status" value="1"/>
</dbReference>
<evidence type="ECO:0000256" key="5">
    <source>
        <dbReference type="ARBA" id="ARBA00023002"/>
    </source>
</evidence>
<dbReference type="GO" id="GO:0008340">
    <property type="term" value="P:determination of adult lifespan"/>
    <property type="evidence" value="ECO:0007669"/>
    <property type="project" value="UniProtKB-ARBA"/>
</dbReference>
<dbReference type="GO" id="GO:0008379">
    <property type="term" value="F:thioredoxin peroxidase activity"/>
    <property type="evidence" value="ECO:0007669"/>
    <property type="project" value="TreeGrafter"/>
</dbReference>
<keyword evidence="3" id="KW-0575">Peroxidase</keyword>
<dbReference type="GO" id="GO:0042744">
    <property type="term" value="P:hydrogen peroxide catabolic process"/>
    <property type="evidence" value="ECO:0007669"/>
    <property type="project" value="TreeGrafter"/>
</dbReference>
<evidence type="ECO:0000256" key="9">
    <source>
        <dbReference type="SAM" id="MobiDB-lite"/>
    </source>
</evidence>
<evidence type="ECO:0000256" key="1">
    <source>
        <dbReference type="ARBA" id="ARBA00009796"/>
    </source>
</evidence>
<feature type="compositionally biased region" description="Acidic residues" evidence="9">
    <location>
        <begin position="335"/>
        <end position="346"/>
    </location>
</feature>
<comment type="catalytic activity">
    <reaction evidence="8">
        <text>a hydroperoxide + [thioredoxin]-dithiol = an alcohol + [thioredoxin]-disulfide + H2O</text>
        <dbReference type="Rhea" id="RHEA:62620"/>
        <dbReference type="Rhea" id="RHEA-COMP:10698"/>
        <dbReference type="Rhea" id="RHEA-COMP:10700"/>
        <dbReference type="ChEBI" id="CHEBI:15377"/>
        <dbReference type="ChEBI" id="CHEBI:29950"/>
        <dbReference type="ChEBI" id="CHEBI:30879"/>
        <dbReference type="ChEBI" id="CHEBI:35924"/>
        <dbReference type="ChEBI" id="CHEBI:50058"/>
        <dbReference type="EC" id="1.11.1.24"/>
    </reaction>
</comment>
<dbReference type="InterPro" id="IPR013766">
    <property type="entry name" value="Thioredoxin_domain"/>
</dbReference>
<dbReference type="InterPro" id="IPR019479">
    <property type="entry name" value="Peroxiredoxin_C"/>
</dbReference>
<dbReference type="GO" id="GO:0033554">
    <property type="term" value="P:cellular response to stress"/>
    <property type="evidence" value="ECO:0007669"/>
    <property type="project" value="TreeGrafter"/>
</dbReference>
<feature type="region of interest" description="Disordered" evidence="9">
    <location>
        <begin position="265"/>
        <end position="284"/>
    </location>
</feature>
<keyword evidence="7" id="KW-0676">Redox-active center</keyword>
<dbReference type="PROSITE" id="PS51352">
    <property type="entry name" value="THIOREDOXIN_2"/>
    <property type="match status" value="1"/>
</dbReference>
<feature type="compositionally biased region" description="Polar residues" evidence="9">
    <location>
        <begin position="294"/>
        <end position="304"/>
    </location>
</feature>
<evidence type="ECO:0000256" key="8">
    <source>
        <dbReference type="ARBA" id="ARBA00049091"/>
    </source>
</evidence>
<evidence type="ECO:0000259" key="10">
    <source>
        <dbReference type="PROSITE" id="PS51352"/>
    </source>
</evidence>
<organism evidence="11">
    <name type="scientific">Culex pipiens</name>
    <name type="common">House mosquito</name>
    <dbReference type="NCBI Taxonomy" id="7175"/>
    <lineage>
        <taxon>Eukaryota</taxon>
        <taxon>Metazoa</taxon>
        <taxon>Ecdysozoa</taxon>
        <taxon>Arthropoda</taxon>
        <taxon>Hexapoda</taxon>
        <taxon>Insecta</taxon>
        <taxon>Pterygota</taxon>
        <taxon>Neoptera</taxon>
        <taxon>Endopterygota</taxon>
        <taxon>Diptera</taxon>
        <taxon>Nematocera</taxon>
        <taxon>Culicoidea</taxon>
        <taxon>Culicidae</taxon>
        <taxon>Culicinae</taxon>
        <taxon>Culicini</taxon>
        <taxon>Culex</taxon>
        <taxon>Culex</taxon>
    </lineage>
</organism>
<sequence>MASSTARSSPSGGGNNNDNSSKFQKAKRKEPHPVRREFVEVGPNRHRCVHCEWSTVMNATRMIKHIIEVCSCPDELKQEMVALQQAAAEKEQNSSMLSENKKDIHGLFHIVENNKRSCMFCEWQTVRNLTRMRTHIVMHCANVPEKVRSCFLKQEYKDDHNGQEEETYQVFEVDEQERDWEESTTVELVNDDADEEEDEQADDSEINYVEVQELEERQCSWCGSVISYDSCEVEDGSEVYCSTECFKAQTECMPDDEVVTVKRITKRAAPKTPSPAPESPPKAKKIKVLMVTSGDPSPKTTTVSLKKEPEVTPVRLRRSNPTKLTPSQKQRQQEEEFNYTVEEEVTPESKPPKVTAPKPAQKKVVAAAELPMPKQQQQQSKAKLQPTITTMMAKKSVPAQTATAAATAASKSTETTATKTTTTTTPVPVKISVAKSSASTQLDEGSCHSFAGGHVYPQEDVRSADHKLQWTKAVISRPAPQFEATAVVEGAFKKIKLSDYRGKYLVFFFYPLDFTFVCPTEILAFSDRVSEFKKLNAEVIAASIDSHFTHLAWINTPRKEGGLGKINIPLVSDITHSIAKDYGVYLDDLGHTLRGLFIIDDRGILRQITMNDLPVGRSVDETLRLVQAFQYTDKHGEVCPAGWKPGQDTIVPNPEEKIKYFEKNH</sequence>
<dbReference type="GO" id="GO:0045454">
    <property type="term" value="P:cell redox homeostasis"/>
    <property type="evidence" value="ECO:0007669"/>
    <property type="project" value="TreeGrafter"/>
</dbReference>
<keyword evidence="6" id="KW-1015">Disulfide bond</keyword>
<evidence type="ECO:0000256" key="6">
    <source>
        <dbReference type="ARBA" id="ARBA00023157"/>
    </source>
</evidence>
<evidence type="ECO:0000256" key="4">
    <source>
        <dbReference type="ARBA" id="ARBA00022862"/>
    </source>
</evidence>
<dbReference type="InterPro" id="IPR050217">
    <property type="entry name" value="Peroxiredoxin"/>
</dbReference>
<dbReference type="GO" id="GO:0005829">
    <property type="term" value="C:cytosol"/>
    <property type="evidence" value="ECO:0007669"/>
    <property type="project" value="TreeGrafter"/>
</dbReference>
<feature type="domain" description="Thioredoxin" evidence="10">
    <location>
        <begin position="473"/>
        <end position="631"/>
    </location>
</feature>
<comment type="similarity">
    <text evidence="1">Belongs to the peroxiredoxin family. AhpC/Prx1 subfamily.</text>
</comment>
<feature type="region of interest" description="Disordered" evidence="9">
    <location>
        <begin position="1"/>
        <end position="38"/>
    </location>
</feature>
<dbReference type="EC" id="1.11.1.24" evidence="2"/>
<evidence type="ECO:0000313" key="11">
    <source>
        <dbReference type="EMBL" id="CAG6497051.1"/>
    </source>
</evidence>
<dbReference type="Pfam" id="PF00578">
    <property type="entry name" value="AhpC-TSA"/>
    <property type="match status" value="1"/>
</dbReference>
<dbReference type="PANTHER" id="PTHR10681">
    <property type="entry name" value="THIOREDOXIN PEROXIDASE"/>
    <property type="match status" value="1"/>
</dbReference>
<accession>A0A8D8G6V9</accession>
<dbReference type="Pfam" id="PF10417">
    <property type="entry name" value="1-cysPrx_C"/>
    <property type="match status" value="1"/>
</dbReference>
<dbReference type="GO" id="GO:0006979">
    <property type="term" value="P:response to oxidative stress"/>
    <property type="evidence" value="ECO:0007669"/>
    <property type="project" value="TreeGrafter"/>
</dbReference>
<evidence type="ECO:0000256" key="2">
    <source>
        <dbReference type="ARBA" id="ARBA00013017"/>
    </source>
</evidence>
<reference evidence="11" key="1">
    <citation type="submission" date="2021-05" db="EMBL/GenBank/DDBJ databases">
        <authorList>
            <person name="Alioto T."/>
            <person name="Alioto T."/>
            <person name="Gomez Garrido J."/>
        </authorList>
    </citation>
    <scope>NUCLEOTIDE SEQUENCE</scope>
</reference>
<dbReference type="AlphaFoldDB" id="A0A8D8G6V9"/>
<dbReference type="FunFam" id="3.40.30.10:FF:000003">
    <property type="entry name" value="Peroxiredoxin 1"/>
    <property type="match status" value="1"/>
</dbReference>
<protein>
    <recommendedName>
        <fullName evidence="2">thioredoxin-dependent peroxiredoxin</fullName>
        <ecNumber evidence="2">1.11.1.24</ecNumber>
    </recommendedName>
</protein>
<keyword evidence="4" id="KW-0049">Antioxidant</keyword>
<feature type="compositionally biased region" description="Low complexity" evidence="9">
    <location>
        <begin position="352"/>
        <end position="363"/>
    </location>
</feature>
<dbReference type="EMBL" id="HBUE01132364">
    <property type="protein sequence ID" value="CAG6497051.1"/>
    <property type="molecule type" value="Transcribed_RNA"/>
</dbReference>
<name>A0A8D8G6V9_CULPI</name>
<dbReference type="PANTHER" id="PTHR10681:SF171">
    <property type="entry name" value="PEROXIREDOXIN 4"/>
    <property type="match status" value="1"/>
</dbReference>
<dbReference type="SUPFAM" id="SSF52833">
    <property type="entry name" value="Thioredoxin-like"/>
    <property type="match status" value="1"/>
</dbReference>
<dbReference type="InterPro" id="IPR000866">
    <property type="entry name" value="AhpC/TSA"/>
</dbReference>
<evidence type="ECO:0000256" key="7">
    <source>
        <dbReference type="ARBA" id="ARBA00023284"/>
    </source>
</evidence>
<feature type="region of interest" description="Disordered" evidence="9">
    <location>
        <begin position="292"/>
        <end position="363"/>
    </location>
</feature>
<dbReference type="Gene3D" id="3.40.30.10">
    <property type="entry name" value="Glutaredoxin"/>
    <property type="match status" value="1"/>
</dbReference>
<dbReference type="GO" id="GO:0005783">
    <property type="term" value="C:endoplasmic reticulum"/>
    <property type="evidence" value="ECO:0007669"/>
    <property type="project" value="TreeGrafter"/>
</dbReference>